<reference evidence="1" key="1">
    <citation type="journal article" date="2015" name="PLoS Negl. Trop. Dis.">
        <title>Deep Sequencing Analysis of the Ixodes ricinus Haemocytome.</title>
        <authorList>
            <person name="Kotsyfakis M."/>
            <person name="Kopacek P."/>
            <person name="Franta Z."/>
            <person name="Pedra J.H."/>
            <person name="Ribeiro J.M."/>
        </authorList>
    </citation>
    <scope>NUCLEOTIDE SEQUENCE</scope>
</reference>
<dbReference type="EMBL" id="GBIH01000963">
    <property type="protein sequence ID" value="JAC93747.1"/>
    <property type="molecule type" value="mRNA"/>
</dbReference>
<organism evidence="1">
    <name type="scientific">Ixodes ricinus</name>
    <name type="common">Common tick</name>
    <name type="synonym">Acarus ricinus</name>
    <dbReference type="NCBI Taxonomy" id="34613"/>
    <lineage>
        <taxon>Eukaryota</taxon>
        <taxon>Metazoa</taxon>
        <taxon>Ecdysozoa</taxon>
        <taxon>Arthropoda</taxon>
        <taxon>Chelicerata</taxon>
        <taxon>Arachnida</taxon>
        <taxon>Acari</taxon>
        <taxon>Parasitiformes</taxon>
        <taxon>Ixodida</taxon>
        <taxon>Ixodoidea</taxon>
        <taxon>Ixodidae</taxon>
        <taxon>Ixodinae</taxon>
        <taxon>Ixodes</taxon>
    </lineage>
</organism>
<evidence type="ECO:0000313" key="1">
    <source>
        <dbReference type="EMBL" id="JAC93747.1"/>
    </source>
</evidence>
<dbReference type="AlphaFoldDB" id="A0A090XA51"/>
<name>A0A090XA51_IXORI</name>
<feature type="non-terminal residue" evidence="1">
    <location>
        <position position="80"/>
    </location>
</feature>
<accession>A0A090XA51</accession>
<sequence length="80" mass="9455">MGRVRERRKALRAVRKGWERCTKSVSTTDEDYRKQNSAGSCLARWYTSGLFSRAKCSIPQERVKFDRTIKKKKKKEKKKS</sequence>
<proteinExistence type="evidence at transcript level"/>
<protein>
    <submittedName>
        <fullName evidence="1">Uncharacterized protein</fullName>
    </submittedName>
</protein>